<gene>
    <name evidence="1" type="primary">EMP3</name>
</gene>
<sequence length="70" mass="8305">LSGLCRFHRFFCLPHLQLPQKRDLRSLQGCEPRTFWQLFHHGVAVHPSSSYQWSFVRPSAQKTMRKGHDQ</sequence>
<organism evidence="1">
    <name type="scientific">Nothobranchius rachovii</name>
    <name type="common">bluefin notho</name>
    <dbReference type="NCBI Taxonomy" id="451742"/>
    <lineage>
        <taxon>Eukaryota</taxon>
        <taxon>Metazoa</taxon>
        <taxon>Chordata</taxon>
        <taxon>Craniata</taxon>
        <taxon>Vertebrata</taxon>
        <taxon>Euteleostomi</taxon>
        <taxon>Actinopterygii</taxon>
        <taxon>Neopterygii</taxon>
        <taxon>Teleostei</taxon>
        <taxon>Neoteleostei</taxon>
        <taxon>Acanthomorphata</taxon>
        <taxon>Ovalentaria</taxon>
        <taxon>Atherinomorphae</taxon>
        <taxon>Cyprinodontiformes</taxon>
        <taxon>Nothobranchiidae</taxon>
        <taxon>Nothobranchius</taxon>
    </lineage>
</organism>
<protein>
    <submittedName>
        <fullName evidence="1">Epithelial membrane protein 3</fullName>
    </submittedName>
</protein>
<reference evidence="1" key="1">
    <citation type="submission" date="2016-05" db="EMBL/GenBank/DDBJ databases">
        <authorList>
            <person name="Lavstsen T."/>
            <person name="Jespersen J.S."/>
        </authorList>
    </citation>
    <scope>NUCLEOTIDE SEQUENCE</scope>
    <source>
        <tissue evidence="1">Brain</tissue>
    </source>
</reference>
<feature type="non-terminal residue" evidence="1">
    <location>
        <position position="1"/>
    </location>
</feature>
<dbReference type="EMBL" id="HAEI01013846">
    <property type="protein sequence ID" value="SBS16315.1"/>
    <property type="molecule type" value="Transcribed_RNA"/>
</dbReference>
<accession>A0A1A8SFG9</accession>
<reference evidence="1" key="2">
    <citation type="submission" date="2016-06" db="EMBL/GenBank/DDBJ databases">
        <title>The genome of a short-lived fish provides insights into sex chromosome evolution and the genetic control of aging.</title>
        <authorList>
            <person name="Reichwald K."/>
            <person name="Felder M."/>
            <person name="Petzold A."/>
            <person name="Koch P."/>
            <person name="Groth M."/>
            <person name="Platzer M."/>
        </authorList>
    </citation>
    <scope>NUCLEOTIDE SEQUENCE</scope>
    <source>
        <tissue evidence="1">Brain</tissue>
    </source>
</reference>
<name>A0A1A8SFG9_9TELE</name>
<proteinExistence type="predicted"/>
<dbReference type="AlphaFoldDB" id="A0A1A8SFG9"/>
<evidence type="ECO:0000313" key="1">
    <source>
        <dbReference type="EMBL" id="SBS16315.1"/>
    </source>
</evidence>